<dbReference type="KEGG" id="pbro:HOP40_07280"/>
<dbReference type="InterPro" id="IPR050833">
    <property type="entry name" value="Poly_Biosynth_Transport"/>
</dbReference>
<evidence type="ECO:0000256" key="2">
    <source>
        <dbReference type="ARBA" id="ARBA00022475"/>
    </source>
</evidence>
<evidence type="ECO:0000313" key="7">
    <source>
        <dbReference type="EMBL" id="QJY45628.1"/>
    </source>
</evidence>
<protein>
    <recommendedName>
        <fullName evidence="9">O-antigen/teichoic acid export membrane protein</fullName>
    </recommendedName>
</protein>
<feature type="transmembrane region" description="Helical" evidence="6">
    <location>
        <begin position="180"/>
        <end position="198"/>
    </location>
</feature>
<feature type="transmembrane region" description="Helical" evidence="6">
    <location>
        <begin position="332"/>
        <end position="351"/>
    </location>
</feature>
<feature type="transmembrane region" description="Helical" evidence="6">
    <location>
        <begin position="41"/>
        <end position="65"/>
    </location>
</feature>
<comment type="subcellular location">
    <subcellularLocation>
        <location evidence="1">Cell membrane</location>
        <topology evidence="1">Multi-pass membrane protein</topology>
    </subcellularLocation>
</comment>
<feature type="transmembrane region" description="Helical" evidence="6">
    <location>
        <begin position="363"/>
        <end position="384"/>
    </location>
</feature>
<keyword evidence="8" id="KW-1185">Reference proteome</keyword>
<dbReference type="RefSeq" id="WP_172155918.1">
    <property type="nucleotide sequence ID" value="NZ_CP053564.1"/>
</dbReference>
<feature type="transmembrane region" description="Helical" evidence="6">
    <location>
        <begin position="218"/>
        <end position="241"/>
    </location>
</feature>
<keyword evidence="2" id="KW-1003">Cell membrane</keyword>
<reference evidence="7 8" key="1">
    <citation type="submission" date="2020-05" db="EMBL/GenBank/DDBJ databases">
        <authorList>
            <person name="Mo P."/>
        </authorList>
    </citation>
    <scope>NUCLEOTIDE SEQUENCE [LARGE SCALE GENOMIC DNA]</scope>
    <source>
        <strain evidence="7 8">Gen01</strain>
    </source>
</reference>
<gene>
    <name evidence="7" type="ORF">HOP40_07280</name>
</gene>
<evidence type="ECO:0000313" key="8">
    <source>
        <dbReference type="Proteomes" id="UP000505377"/>
    </source>
</evidence>
<evidence type="ECO:0000256" key="4">
    <source>
        <dbReference type="ARBA" id="ARBA00022989"/>
    </source>
</evidence>
<feature type="transmembrane region" description="Helical" evidence="6">
    <location>
        <begin position="247"/>
        <end position="276"/>
    </location>
</feature>
<dbReference type="AlphaFoldDB" id="A0A6M6JCF4"/>
<keyword evidence="5 6" id="KW-0472">Membrane</keyword>
<feature type="transmembrane region" description="Helical" evidence="6">
    <location>
        <begin position="86"/>
        <end position="109"/>
    </location>
</feature>
<feature type="transmembrane region" description="Helical" evidence="6">
    <location>
        <begin position="152"/>
        <end position="174"/>
    </location>
</feature>
<accession>A0A6M6JCF4</accession>
<feature type="transmembrane region" description="Helical" evidence="6">
    <location>
        <begin position="390"/>
        <end position="409"/>
    </location>
</feature>
<feature type="transmembrane region" description="Helical" evidence="6">
    <location>
        <begin position="12"/>
        <end position="35"/>
    </location>
</feature>
<evidence type="ECO:0000256" key="1">
    <source>
        <dbReference type="ARBA" id="ARBA00004651"/>
    </source>
</evidence>
<name>A0A6M6JCF4_9PSEU</name>
<keyword evidence="3 6" id="KW-0812">Transmembrane</keyword>
<dbReference type="GO" id="GO:0005886">
    <property type="term" value="C:plasma membrane"/>
    <property type="evidence" value="ECO:0007669"/>
    <property type="project" value="UniProtKB-SubCell"/>
</dbReference>
<proteinExistence type="predicted"/>
<evidence type="ECO:0000256" key="6">
    <source>
        <dbReference type="SAM" id="Phobius"/>
    </source>
</evidence>
<dbReference type="PANTHER" id="PTHR30250">
    <property type="entry name" value="PST FAMILY PREDICTED COLANIC ACID TRANSPORTER"/>
    <property type="match status" value="1"/>
</dbReference>
<evidence type="ECO:0008006" key="9">
    <source>
        <dbReference type="Google" id="ProtNLM"/>
    </source>
</evidence>
<feature type="transmembrane region" description="Helical" evidence="6">
    <location>
        <begin position="297"/>
        <end position="320"/>
    </location>
</feature>
<dbReference type="EMBL" id="CP053564">
    <property type="protein sequence ID" value="QJY45628.1"/>
    <property type="molecule type" value="Genomic_DNA"/>
</dbReference>
<keyword evidence="4 6" id="KW-1133">Transmembrane helix</keyword>
<evidence type="ECO:0000256" key="3">
    <source>
        <dbReference type="ARBA" id="ARBA00022692"/>
    </source>
</evidence>
<sequence>MTRSGRMGTALHLALGLGVLGVAGYAFVAVVGHVFEGPADAGALSALISLYLVVNIVGPGVFAALEQETSRAVSAAVARGEPVRPVARRAAAFAFRSLAVLVVAVLVAWPLVLHRVFDGRVGLLVALLVAIAGSAAVYWARGVLGGQQRFTAYARTLYVEGAVRLLPGLGLVALAVTEPAAYGMAFALGSALAALSVAGTVRLPRATGPVPERMGRSLAYLMVAVALSQLVANLAPVVVTYRSPDDLVAATVFGSTFVLARIPLFLFAPVQAVLLPKLTRAATLGQRAELERRLKQVVGLVLGVGAVGVVGCAVLGPWAAEVLFNTAERPTVTVLTLLGAATMLMLVAMVVQPTLVALGQQRVVTVAWAAGTVVFLGLLVLPVAPVTAALVAQLVGPAVVVAVLAGGVLRALRAGHPGVDAGVPRVG</sequence>
<feature type="transmembrane region" description="Helical" evidence="6">
    <location>
        <begin position="121"/>
        <end position="140"/>
    </location>
</feature>
<dbReference type="PANTHER" id="PTHR30250:SF11">
    <property type="entry name" value="O-ANTIGEN TRANSPORTER-RELATED"/>
    <property type="match status" value="1"/>
</dbReference>
<evidence type="ECO:0000256" key="5">
    <source>
        <dbReference type="ARBA" id="ARBA00023136"/>
    </source>
</evidence>
<dbReference type="Proteomes" id="UP000505377">
    <property type="component" value="Chromosome"/>
</dbReference>
<organism evidence="7 8">
    <name type="scientific">Pseudonocardia broussonetiae</name>
    <dbReference type="NCBI Taxonomy" id="2736640"/>
    <lineage>
        <taxon>Bacteria</taxon>
        <taxon>Bacillati</taxon>
        <taxon>Actinomycetota</taxon>
        <taxon>Actinomycetes</taxon>
        <taxon>Pseudonocardiales</taxon>
        <taxon>Pseudonocardiaceae</taxon>
        <taxon>Pseudonocardia</taxon>
    </lineage>
</organism>